<dbReference type="GeneID" id="20228043"/>
<reference evidence="6 7" key="1">
    <citation type="journal article" date="2011" name="Proc. Natl. Acad. Sci. U.S.A.">
        <title>Niche of harmful alga Aureococcus anophagefferens revealed through ecogenomics.</title>
        <authorList>
            <person name="Gobler C.J."/>
            <person name="Berry D.L."/>
            <person name="Dyhrman S.T."/>
            <person name="Wilhelm S.W."/>
            <person name="Salamov A."/>
            <person name="Lobanov A.V."/>
            <person name="Zhang Y."/>
            <person name="Collier J.L."/>
            <person name="Wurch L.L."/>
            <person name="Kustka A.B."/>
            <person name="Dill B.D."/>
            <person name="Shah M."/>
            <person name="VerBerkmoes N.C."/>
            <person name="Kuo A."/>
            <person name="Terry A."/>
            <person name="Pangilinan J."/>
            <person name="Lindquist E.A."/>
            <person name="Lucas S."/>
            <person name="Paulsen I.T."/>
            <person name="Hattenrath-Lehmann T.K."/>
            <person name="Talmage S.C."/>
            <person name="Walker E.A."/>
            <person name="Koch F."/>
            <person name="Burson A.M."/>
            <person name="Marcoval M.A."/>
            <person name="Tang Y.Z."/>
            <person name="Lecleir G.R."/>
            <person name="Coyne K.J."/>
            <person name="Berg G.M."/>
            <person name="Bertrand E.M."/>
            <person name="Saito M.A."/>
            <person name="Gladyshev V.N."/>
            <person name="Grigoriev I.V."/>
        </authorList>
    </citation>
    <scope>NUCLEOTIDE SEQUENCE [LARGE SCALE GENOMIC DNA]</scope>
    <source>
        <strain evidence="7">CCMP 1984</strain>
    </source>
</reference>
<dbReference type="InterPro" id="IPR045087">
    <property type="entry name" value="Cu-oxidase_fam"/>
</dbReference>
<comment type="similarity">
    <text evidence="1">Belongs to the multicopper oxidase family.</text>
</comment>
<dbReference type="Gene3D" id="2.60.40.420">
    <property type="entry name" value="Cupredoxins - blue copper proteins"/>
    <property type="match status" value="3"/>
</dbReference>
<evidence type="ECO:0000313" key="6">
    <source>
        <dbReference type="EMBL" id="EGB11043.1"/>
    </source>
</evidence>
<accession>F0Y2M7</accession>
<dbReference type="GO" id="GO:0005507">
    <property type="term" value="F:copper ion binding"/>
    <property type="evidence" value="ECO:0007669"/>
    <property type="project" value="InterPro"/>
</dbReference>
<organism evidence="7">
    <name type="scientific">Aureococcus anophagefferens</name>
    <name type="common">Harmful bloom alga</name>
    <dbReference type="NCBI Taxonomy" id="44056"/>
    <lineage>
        <taxon>Eukaryota</taxon>
        <taxon>Sar</taxon>
        <taxon>Stramenopiles</taxon>
        <taxon>Ochrophyta</taxon>
        <taxon>Pelagophyceae</taxon>
        <taxon>Pelagomonadales</taxon>
        <taxon>Pelagomonadaceae</taxon>
        <taxon>Aureococcus</taxon>
    </lineage>
</organism>
<proteinExistence type="inferred from homology"/>
<dbReference type="eggNOG" id="KOG1263">
    <property type="taxonomic scope" value="Eukaryota"/>
</dbReference>
<dbReference type="EMBL" id="GL833123">
    <property type="protein sequence ID" value="EGB11043.1"/>
    <property type="molecule type" value="Genomic_DNA"/>
</dbReference>
<name>F0Y2M7_AURAN</name>
<dbReference type="AlphaFoldDB" id="F0Y2M7"/>
<feature type="domain" description="Plastocyanin-like" evidence="4">
    <location>
        <begin position="460"/>
        <end position="560"/>
    </location>
</feature>
<dbReference type="InterPro" id="IPR002355">
    <property type="entry name" value="Cu_oxidase_Cu_BS"/>
</dbReference>
<evidence type="ECO:0000313" key="7">
    <source>
        <dbReference type="Proteomes" id="UP000002729"/>
    </source>
</evidence>
<gene>
    <name evidence="6" type="ORF">AURANDRAFT_71033</name>
</gene>
<dbReference type="OrthoDB" id="2121828at2759"/>
<sequence>MRPALARGVAAAAVILAVVVALMTLSYVRVDSTTPFARRYGLRQAPLRRSRGGALRTRLRVGAGPDAFGVVSRRYERSTPGPTLVVAPGDAVTVEVVNGLGAEDGAARARDSLRRPNTTSLHMHGWHASPRVSPREDDVFSLVAPGESKRYDYHLPADHAPGTYWYHPHAQGSSGLQAYGMLGAVVVADADPGRFPEDVVMLLASTNLVAGKARNYAWASVASGSRLPVVAGGAVGADATKAAAALKDELRAPLDASFFTVNGELRPTFRPPAGAWLRWRVVNGGSNDILSLELSDATACEASVVARDGVALPEPRPAFAAPLVLARAGKESEIPNFNGSDLGRFPLVLAPGSRVDLFARCDAPATLRSAKRGALAYYLGGGSDVFDGEILDVVPTPSRRPDASAAPRLDAPPPRLFRSLLGERPDRVATLAYYDGASVVRDGNAYTDYGLRVVDGDGSVDVGDVVEWTLHNDVKHGGPEDTNHPFHLHTNHFQIVDLCVDLSHGEGVDYAVGDWRDTITLPTPGWVKIRFRAADYDGPSLAHCHIFSHSDLGMQHKFDIGTGGVKR</sequence>
<dbReference type="PROSITE" id="PS00080">
    <property type="entry name" value="MULTICOPPER_OXIDASE2"/>
    <property type="match status" value="1"/>
</dbReference>
<dbReference type="OMA" id="RTRYERY"/>
<evidence type="ECO:0000256" key="2">
    <source>
        <dbReference type="ARBA" id="ARBA00022723"/>
    </source>
</evidence>
<keyword evidence="3" id="KW-0560">Oxidoreductase</keyword>
<dbReference type="InterPro" id="IPR011707">
    <property type="entry name" value="Cu-oxidase-like_N"/>
</dbReference>
<dbReference type="InterPro" id="IPR011706">
    <property type="entry name" value="Cu-oxidase_C"/>
</dbReference>
<feature type="domain" description="Plastocyanin-like" evidence="5">
    <location>
        <begin position="75"/>
        <end position="190"/>
    </location>
</feature>
<dbReference type="PANTHER" id="PTHR11709">
    <property type="entry name" value="MULTI-COPPER OXIDASE"/>
    <property type="match status" value="1"/>
</dbReference>
<keyword evidence="2" id="KW-0479">Metal-binding</keyword>
<dbReference type="GO" id="GO:0016491">
    <property type="term" value="F:oxidoreductase activity"/>
    <property type="evidence" value="ECO:0007669"/>
    <property type="project" value="UniProtKB-KW"/>
</dbReference>
<dbReference type="Pfam" id="PF07731">
    <property type="entry name" value="Cu-oxidase_2"/>
    <property type="match status" value="1"/>
</dbReference>
<dbReference type="Pfam" id="PF07732">
    <property type="entry name" value="Cu-oxidase_3"/>
    <property type="match status" value="1"/>
</dbReference>
<evidence type="ECO:0000256" key="1">
    <source>
        <dbReference type="ARBA" id="ARBA00010609"/>
    </source>
</evidence>
<keyword evidence="7" id="KW-1185">Reference proteome</keyword>
<dbReference type="KEGG" id="aaf:AURANDRAFT_71033"/>
<dbReference type="InterPro" id="IPR008972">
    <property type="entry name" value="Cupredoxin"/>
</dbReference>
<evidence type="ECO:0008006" key="8">
    <source>
        <dbReference type="Google" id="ProtNLM"/>
    </source>
</evidence>
<dbReference type="RefSeq" id="XP_009034599.1">
    <property type="nucleotide sequence ID" value="XM_009036351.1"/>
</dbReference>
<dbReference type="InParanoid" id="F0Y2M7"/>
<dbReference type="SUPFAM" id="SSF49503">
    <property type="entry name" value="Cupredoxins"/>
    <property type="match status" value="2"/>
</dbReference>
<dbReference type="CDD" id="cd04207">
    <property type="entry name" value="CuRO_3_LCC_like"/>
    <property type="match status" value="1"/>
</dbReference>
<evidence type="ECO:0000259" key="4">
    <source>
        <dbReference type="Pfam" id="PF07731"/>
    </source>
</evidence>
<evidence type="ECO:0000256" key="3">
    <source>
        <dbReference type="ARBA" id="ARBA00023002"/>
    </source>
</evidence>
<protein>
    <recommendedName>
        <fullName evidence="8">Plastocyanin-like domain-containing protein</fullName>
    </recommendedName>
</protein>
<dbReference type="PANTHER" id="PTHR11709:SF2">
    <property type="entry name" value="MULTICOPPER OXIDASE LPR1"/>
    <property type="match status" value="1"/>
</dbReference>
<dbReference type="CDD" id="cd13853">
    <property type="entry name" value="CuRO_1_Tth-MCO_like"/>
    <property type="match status" value="1"/>
</dbReference>
<evidence type="ECO:0000259" key="5">
    <source>
        <dbReference type="Pfam" id="PF07732"/>
    </source>
</evidence>
<dbReference type="Proteomes" id="UP000002729">
    <property type="component" value="Unassembled WGS sequence"/>
</dbReference>